<reference evidence="3" key="1">
    <citation type="submission" date="2021-03" db="EMBL/GenBank/DDBJ databases">
        <title>Genomic Encyclopedia of Type Strains, Phase IV (KMG-V): Genome sequencing to study the core and pangenomes of soil and plant-associated prokaryotes.</title>
        <authorList>
            <person name="Whitman W."/>
        </authorList>
    </citation>
    <scope>NUCLEOTIDE SEQUENCE</scope>
    <source>
        <strain evidence="3">C4</strain>
    </source>
</reference>
<evidence type="ECO:0000259" key="1">
    <source>
        <dbReference type="Pfam" id="PF09869"/>
    </source>
</evidence>
<gene>
    <name evidence="3" type="ORF">J3E07_000233</name>
</gene>
<evidence type="ECO:0000313" key="4">
    <source>
        <dbReference type="Proteomes" id="UP000740329"/>
    </source>
</evidence>
<feature type="domain" description="DUF2096" evidence="1">
    <location>
        <begin position="115"/>
        <end position="174"/>
    </location>
</feature>
<evidence type="ECO:0000259" key="2">
    <source>
        <dbReference type="Pfam" id="PF23100"/>
    </source>
</evidence>
<comment type="caution">
    <text evidence="3">The sequence shown here is derived from an EMBL/GenBank/DDBJ whole genome shotgun (WGS) entry which is preliminary data.</text>
</comment>
<dbReference type="OrthoDB" id="59960at2157"/>
<dbReference type="RefSeq" id="WP_209590205.1">
    <property type="nucleotide sequence ID" value="NZ_JAGGMU010000001.1"/>
</dbReference>
<protein>
    <recommendedName>
        <fullName evidence="5">DUF2096 domain-containing protein</fullName>
    </recommendedName>
</protein>
<evidence type="ECO:0000313" key="3">
    <source>
        <dbReference type="EMBL" id="MBP2200835.1"/>
    </source>
</evidence>
<dbReference type="PIRSF" id="PIRSF037052">
    <property type="entry name" value="UCP037052"/>
    <property type="match status" value="1"/>
</dbReference>
<dbReference type="AlphaFoldDB" id="A0A8J7S3H8"/>
<dbReference type="EMBL" id="JAGGMV010000001">
    <property type="protein sequence ID" value="MBP2200835.1"/>
    <property type="molecule type" value="Genomic_DNA"/>
</dbReference>
<dbReference type="InterPro" id="IPR017098">
    <property type="entry name" value="UCP037052"/>
</dbReference>
<dbReference type="InterPro" id="IPR056731">
    <property type="entry name" value="DUF2096_N"/>
</dbReference>
<dbReference type="Pfam" id="PF09869">
    <property type="entry name" value="KH_DUF2096_C"/>
    <property type="match status" value="1"/>
</dbReference>
<organism evidence="3 4">
    <name type="scientific">Methanococcus voltae</name>
    <dbReference type="NCBI Taxonomy" id="2188"/>
    <lineage>
        <taxon>Archaea</taxon>
        <taxon>Methanobacteriati</taxon>
        <taxon>Methanobacteriota</taxon>
        <taxon>Methanomada group</taxon>
        <taxon>Methanococci</taxon>
        <taxon>Methanococcales</taxon>
        <taxon>Methanococcaceae</taxon>
        <taxon>Methanococcus</taxon>
    </lineage>
</organism>
<sequence length="178" mass="20411">MKDAKGIDKKWVVLNNLTLELSKKRPIPKEYFDRLRIANNIITYYILDEHADFNVLMGAEKEISVLQGALFGMCDEKMAKDFLDKLGKASRGELDVQFPLKQTPYNPEVKKRKATEVIRVKMPVELHPEILGELSEDNGLIFSQSEEEDLKILIEGEKSKIMTALKDLAVIWKFNSLN</sequence>
<dbReference type="Proteomes" id="UP000740329">
    <property type="component" value="Unassembled WGS sequence"/>
</dbReference>
<name>A0A8J7S3H8_METVO</name>
<accession>A0A8J7S3H8</accession>
<evidence type="ECO:0008006" key="5">
    <source>
        <dbReference type="Google" id="ProtNLM"/>
    </source>
</evidence>
<dbReference type="InterPro" id="IPR056730">
    <property type="entry name" value="DUF2096_C"/>
</dbReference>
<feature type="domain" description="DUF2096" evidence="2">
    <location>
        <begin position="7"/>
        <end position="95"/>
    </location>
</feature>
<proteinExistence type="predicted"/>
<dbReference type="Pfam" id="PF23100">
    <property type="entry name" value="DUF2096_N"/>
    <property type="match status" value="1"/>
</dbReference>